<keyword evidence="3" id="KW-1185">Reference proteome</keyword>
<evidence type="ECO:0000313" key="2">
    <source>
        <dbReference type="EMBL" id="PWJ28721.1"/>
    </source>
</evidence>
<gene>
    <name evidence="2" type="ORF">A8806_108236</name>
</gene>
<sequence length="212" mass="24008">MDKFMKKYSFFLTSLLGVIAVIWLVIGWGEMDMLRKLPIIYIVALAVHEIEELKFPGGFVELVTAMTGLKLKKLGLAKFGLLMFTLYATIIPAFISGHVWPVMATLFIGIIEIFAHLAAARVNPKKFYSPGMLTAIVVQFPVAVYGFYYLFSNQMVKGIYWLYAFIFLLIPLFGLQAIIVKSNGQKYGEFINNARKAMLTSEGREKTKNRIK</sequence>
<feature type="transmembrane region" description="Helical" evidence="1">
    <location>
        <begin position="160"/>
        <end position="180"/>
    </location>
</feature>
<dbReference type="RefSeq" id="WP_109731888.1">
    <property type="nucleotide sequence ID" value="NZ_BAAACK010000003.1"/>
</dbReference>
<feature type="transmembrane region" description="Helical" evidence="1">
    <location>
        <begin position="101"/>
        <end position="120"/>
    </location>
</feature>
<dbReference type="OrthoDB" id="2591569at2"/>
<organism evidence="2 3">
    <name type="scientific">Faecalicatena orotica</name>
    <dbReference type="NCBI Taxonomy" id="1544"/>
    <lineage>
        <taxon>Bacteria</taxon>
        <taxon>Bacillati</taxon>
        <taxon>Bacillota</taxon>
        <taxon>Clostridia</taxon>
        <taxon>Lachnospirales</taxon>
        <taxon>Lachnospiraceae</taxon>
        <taxon>Faecalicatena</taxon>
    </lineage>
</organism>
<keyword evidence="1" id="KW-1133">Transmembrane helix</keyword>
<name>A0A2Y9BG60_9FIRM</name>
<dbReference type="AlphaFoldDB" id="A0A2Y9BG60"/>
<dbReference type="Proteomes" id="UP000245845">
    <property type="component" value="Unassembled WGS sequence"/>
</dbReference>
<evidence type="ECO:0000313" key="3">
    <source>
        <dbReference type="Proteomes" id="UP000245845"/>
    </source>
</evidence>
<protein>
    <submittedName>
        <fullName evidence="2">Uncharacterized protein with HXXEE motif</fullName>
    </submittedName>
</protein>
<dbReference type="InterPro" id="IPR025671">
    <property type="entry name" value="HXXEE"/>
</dbReference>
<keyword evidence="1" id="KW-0812">Transmembrane</keyword>
<feature type="transmembrane region" description="Helical" evidence="1">
    <location>
        <begin position="76"/>
        <end position="95"/>
    </location>
</feature>
<dbReference type="Pfam" id="PF13787">
    <property type="entry name" value="HXXEE"/>
    <property type="match status" value="1"/>
</dbReference>
<accession>A0A2Y9BG60</accession>
<comment type="caution">
    <text evidence="2">The sequence shown here is derived from an EMBL/GenBank/DDBJ whole genome shotgun (WGS) entry which is preliminary data.</text>
</comment>
<evidence type="ECO:0000256" key="1">
    <source>
        <dbReference type="SAM" id="Phobius"/>
    </source>
</evidence>
<proteinExistence type="predicted"/>
<dbReference type="EMBL" id="QGDL01000008">
    <property type="protein sequence ID" value="PWJ28721.1"/>
    <property type="molecule type" value="Genomic_DNA"/>
</dbReference>
<feature type="transmembrane region" description="Helical" evidence="1">
    <location>
        <begin position="6"/>
        <end position="26"/>
    </location>
</feature>
<reference evidence="2 3" key="1">
    <citation type="submission" date="2018-05" db="EMBL/GenBank/DDBJ databases">
        <title>The Hungate 1000. A catalogue of reference genomes from the rumen microbiome.</title>
        <authorList>
            <person name="Kelly W."/>
        </authorList>
    </citation>
    <scope>NUCLEOTIDE SEQUENCE [LARGE SCALE GENOMIC DNA]</scope>
    <source>
        <strain evidence="2 3">NLAE-zl-C242</strain>
    </source>
</reference>
<feature type="transmembrane region" description="Helical" evidence="1">
    <location>
        <begin position="127"/>
        <end position="148"/>
    </location>
</feature>
<keyword evidence="1" id="KW-0472">Membrane</keyword>